<dbReference type="InterPro" id="IPR058840">
    <property type="entry name" value="AAA_SelU"/>
</dbReference>
<comment type="similarity">
    <text evidence="2">Belongs to the SelU family.</text>
</comment>
<feature type="active site" description="S-selanylcysteine intermediate" evidence="2">
    <location>
        <position position="98"/>
    </location>
</feature>
<comment type="subunit">
    <text evidence="2">Monomer.</text>
</comment>
<evidence type="ECO:0000313" key="5">
    <source>
        <dbReference type="Proteomes" id="UP000078596"/>
    </source>
</evidence>
<keyword evidence="2" id="KW-0808">Transferase</keyword>
<keyword evidence="5" id="KW-1185">Reference proteome</keyword>
<organism evidence="4 5">
    <name type="scientific">Halothiobacillus diazotrophicus</name>
    <dbReference type="NCBI Taxonomy" id="1860122"/>
    <lineage>
        <taxon>Bacteria</taxon>
        <taxon>Pseudomonadati</taxon>
        <taxon>Pseudomonadota</taxon>
        <taxon>Gammaproteobacteria</taxon>
        <taxon>Chromatiales</taxon>
        <taxon>Halothiobacillaceae</taxon>
        <taxon>Halothiobacillus</taxon>
    </lineage>
</organism>
<comment type="catalytic activity">
    <reaction evidence="2">
        <text>5-methylaminomethyl-S-(2E)-geranyl-thiouridine(34) in tRNA + selenophosphate + H(+) = 5-methylaminomethyl-2-(Se-phospho)selenouridine(34) in tRNA + (2E)-thiogeraniol</text>
        <dbReference type="Rhea" id="RHEA:60172"/>
        <dbReference type="Rhea" id="RHEA-COMP:14654"/>
        <dbReference type="Rhea" id="RHEA-COMP:15523"/>
        <dbReference type="ChEBI" id="CHEBI:15378"/>
        <dbReference type="ChEBI" id="CHEBI:16144"/>
        <dbReference type="ChEBI" id="CHEBI:140632"/>
        <dbReference type="ChEBI" id="CHEBI:143702"/>
        <dbReference type="ChEBI" id="CHEBI:143703"/>
    </reaction>
</comment>
<dbReference type="HAMAP" id="MF_01622">
    <property type="entry name" value="tRNA_sel_U_synth"/>
    <property type="match status" value="1"/>
</dbReference>
<comment type="catalytic activity">
    <reaction evidence="2">
        <text>5-methylaminomethyl-2-thiouridine(34) in tRNA + selenophosphate + (2E)-geranyl diphosphate + H2O + H(+) = 5-methylaminomethyl-2-selenouridine(34) in tRNA + (2E)-thiogeraniol + phosphate + diphosphate</text>
        <dbReference type="Rhea" id="RHEA:42716"/>
        <dbReference type="Rhea" id="RHEA-COMP:10195"/>
        <dbReference type="Rhea" id="RHEA-COMP:10196"/>
        <dbReference type="ChEBI" id="CHEBI:15377"/>
        <dbReference type="ChEBI" id="CHEBI:15378"/>
        <dbReference type="ChEBI" id="CHEBI:16144"/>
        <dbReference type="ChEBI" id="CHEBI:33019"/>
        <dbReference type="ChEBI" id="CHEBI:43474"/>
        <dbReference type="ChEBI" id="CHEBI:58057"/>
        <dbReference type="ChEBI" id="CHEBI:74455"/>
        <dbReference type="ChEBI" id="CHEBI:82743"/>
        <dbReference type="ChEBI" id="CHEBI:143703"/>
        <dbReference type="EC" id="2.9.1.3"/>
    </reaction>
</comment>
<dbReference type="OrthoDB" id="9808735at2"/>
<evidence type="ECO:0000313" key="4">
    <source>
        <dbReference type="EMBL" id="ANJ67506.1"/>
    </source>
</evidence>
<dbReference type="InterPro" id="IPR017582">
    <property type="entry name" value="SelU"/>
</dbReference>
<dbReference type="NCBIfam" id="NF008751">
    <property type="entry name" value="PRK11784.1-3"/>
    <property type="match status" value="1"/>
</dbReference>
<reference evidence="4 5" key="1">
    <citation type="submission" date="2016-06" db="EMBL/GenBank/DDBJ databases">
        <title>Insight into the functional genes involving in sulfur oxidation in Pearl River water.</title>
        <authorList>
            <person name="Luo J."/>
            <person name="Tan X."/>
            <person name="Lin W."/>
        </authorList>
    </citation>
    <scope>NUCLEOTIDE SEQUENCE [LARGE SCALE GENOMIC DNA]</scope>
    <source>
        <strain evidence="4 5">LS2</strain>
    </source>
</reference>
<dbReference type="PANTHER" id="PTHR30401">
    <property type="entry name" value="TRNA 2-SELENOURIDINE SYNTHASE"/>
    <property type="match status" value="1"/>
</dbReference>
<dbReference type="InterPro" id="IPR001763">
    <property type="entry name" value="Rhodanese-like_dom"/>
</dbReference>
<dbReference type="KEGG" id="haz:A9404_09005"/>
<dbReference type="InterPro" id="IPR036873">
    <property type="entry name" value="Rhodanese-like_dom_sf"/>
</dbReference>
<dbReference type="GO" id="GO:0043828">
    <property type="term" value="F:tRNA 2-selenouridine synthase activity"/>
    <property type="evidence" value="ECO:0007669"/>
    <property type="project" value="UniProtKB-EC"/>
</dbReference>
<dbReference type="RefSeq" id="WP_066100507.1">
    <property type="nucleotide sequence ID" value="NZ_CP016027.1"/>
</dbReference>
<name>A0A191ZHY5_9GAMM</name>
<dbReference type="AlphaFoldDB" id="A0A191ZHY5"/>
<dbReference type="Pfam" id="PF26341">
    <property type="entry name" value="AAA_SelU"/>
    <property type="match status" value="1"/>
</dbReference>
<accession>A0A191ZHY5</accession>
<gene>
    <name evidence="2" type="primary">selU</name>
    <name evidence="4" type="ORF">A9404_09005</name>
</gene>
<comment type="catalytic activity">
    <reaction evidence="2">
        <text>5-methylaminomethyl-2-thiouridine(34) in tRNA + (2E)-geranyl diphosphate = 5-methylaminomethyl-S-(2E)-geranyl-thiouridine(34) in tRNA + diphosphate</text>
        <dbReference type="Rhea" id="RHEA:14085"/>
        <dbReference type="Rhea" id="RHEA-COMP:10195"/>
        <dbReference type="Rhea" id="RHEA-COMP:14654"/>
        <dbReference type="ChEBI" id="CHEBI:33019"/>
        <dbReference type="ChEBI" id="CHEBI:58057"/>
        <dbReference type="ChEBI" id="CHEBI:74455"/>
        <dbReference type="ChEBI" id="CHEBI:140632"/>
    </reaction>
</comment>
<dbReference type="STRING" id="1860122.A9404_09005"/>
<comment type="catalytic activity">
    <reaction evidence="2">
        <text>5-methylaminomethyl-2-(Se-phospho)selenouridine(34) in tRNA + H2O = 5-methylaminomethyl-2-selenouridine(34) in tRNA + phosphate</text>
        <dbReference type="Rhea" id="RHEA:60176"/>
        <dbReference type="Rhea" id="RHEA-COMP:10196"/>
        <dbReference type="Rhea" id="RHEA-COMP:15523"/>
        <dbReference type="ChEBI" id="CHEBI:15377"/>
        <dbReference type="ChEBI" id="CHEBI:43474"/>
        <dbReference type="ChEBI" id="CHEBI:82743"/>
        <dbReference type="ChEBI" id="CHEBI:143702"/>
    </reaction>
</comment>
<dbReference type="PROSITE" id="PS50206">
    <property type="entry name" value="RHODANESE_3"/>
    <property type="match status" value="1"/>
</dbReference>
<dbReference type="GO" id="GO:0016765">
    <property type="term" value="F:transferase activity, transferring alkyl or aryl (other than methyl) groups"/>
    <property type="evidence" value="ECO:0007669"/>
    <property type="project" value="UniProtKB-UniRule"/>
</dbReference>
<keyword evidence="1 2" id="KW-0711">Selenium</keyword>
<dbReference type="Gene3D" id="3.40.250.10">
    <property type="entry name" value="Rhodanese-like domain"/>
    <property type="match status" value="1"/>
</dbReference>
<dbReference type="EC" id="2.9.1.3" evidence="2"/>
<evidence type="ECO:0000256" key="2">
    <source>
        <dbReference type="HAMAP-Rule" id="MF_01622"/>
    </source>
</evidence>
<proteinExistence type="inferred from homology"/>
<protein>
    <recommendedName>
        <fullName evidence="2">tRNA 2-selenouridine synthase</fullName>
        <ecNumber evidence="2">2.9.1.3</ecNumber>
    </recommendedName>
</protein>
<dbReference type="Proteomes" id="UP000078596">
    <property type="component" value="Chromosome"/>
</dbReference>
<dbReference type="SUPFAM" id="SSF52821">
    <property type="entry name" value="Rhodanese/Cell cycle control phosphatase"/>
    <property type="match status" value="1"/>
</dbReference>
<sequence>MNSKLPTESDYARLFLDQRPLLDVRAPVEFSEGAFPYATNIPLLSDEERRLVGIAYKQQGQEAAIARGYQLVDEPEKQRRIEQWTAYIAAHPDALLYCFRGGLRSRLTQRMLAEEAGIEIPRIVGGYKRLRRFLIDQMNQNAPQAVLIRLGGRTGVGKTEFLHTISRSIDLEGLAKHKGSAFGREVEPQPPQISIDNELSIALMRFMVEDATAPVLIEDESAKIGGRRIVEPLWHAMVKAPLIVLESTLDERIEQALNDYVLRMLSDYRRVMPDEASAQHALREHIVDALNRVQKRLGGVRHQAFLGLANEALTEFYEQRALGGLRQLISKLLQEYYDPMYDYQLSKKQGHVLFSGDRTEVTNWLMERGFSSTSTDRSI</sequence>
<evidence type="ECO:0000259" key="3">
    <source>
        <dbReference type="PROSITE" id="PS50206"/>
    </source>
</evidence>
<dbReference type="PANTHER" id="PTHR30401:SF0">
    <property type="entry name" value="TRNA 2-SELENOURIDINE SYNTHASE"/>
    <property type="match status" value="1"/>
</dbReference>
<evidence type="ECO:0000256" key="1">
    <source>
        <dbReference type="ARBA" id="ARBA00023266"/>
    </source>
</evidence>
<comment type="function">
    <text evidence="2">Involved in the post-transcriptional modification of the uridine at the wobble position (U34) of tRNA(Lys), tRNA(Glu) and tRNA(Gln). Catalyzes the conversion of 2-thiouridine (S2U-RNA) to 2-selenouridine (Se2U-RNA). Acts in a two-step process involving geranylation of 2-thiouridine (S2U) to S-geranyl-2-thiouridine (geS2U) and subsequent selenation of the latter derivative to 2-selenouridine (Se2U) in the tRNA chain.</text>
</comment>
<dbReference type="GO" id="GO:0002098">
    <property type="term" value="P:tRNA wobble uridine modification"/>
    <property type="evidence" value="ECO:0007669"/>
    <property type="project" value="UniProtKB-UniRule"/>
</dbReference>
<dbReference type="EMBL" id="CP016027">
    <property type="protein sequence ID" value="ANJ67506.1"/>
    <property type="molecule type" value="Genomic_DNA"/>
</dbReference>
<dbReference type="NCBIfam" id="TIGR03167">
    <property type="entry name" value="tRNA_sel_U_synt"/>
    <property type="match status" value="1"/>
</dbReference>
<feature type="domain" description="Rhodanese" evidence="3">
    <location>
        <begin position="15"/>
        <end position="139"/>
    </location>
</feature>